<evidence type="ECO:0000313" key="7">
    <source>
        <dbReference type="EMBL" id="NYG34093.1"/>
    </source>
</evidence>
<dbReference type="InterPro" id="IPR025943">
    <property type="entry name" value="Sigma_54_int_dom_ATP-bd_2"/>
</dbReference>
<name>A0A7Y9U6J4_9BURK</name>
<keyword evidence="8" id="KW-1185">Reference proteome</keyword>
<dbReference type="Proteomes" id="UP000518288">
    <property type="component" value="Unassembled WGS sequence"/>
</dbReference>
<dbReference type="InterPro" id="IPR002197">
    <property type="entry name" value="HTH_Fis"/>
</dbReference>
<dbReference type="InterPro" id="IPR027417">
    <property type="entry name" value="P-loop_NTPase"/>
</dbReference>
<dbReference type="GO" id="GO:0006355">
    <property type="term" value="P:regulation of DNA-templated transcription"/>
    <property type="evidence" value="ECO:0007669"/>
    <property type="project" value="InterPro"/>
</dbReference>
<keyword evidence="4" id="KW-0238">DNA-binding</keyword>
<dbReference type="PROSITE" id="PS00675">
    <property type="entry name" value="SIGMA54_INTERACT_1"/>
    <property type="match status" value="1"/>
</dbReference>
<evidence type="ECO:0000256" key="3">
    <source>
        <dbReference type="ARBA" id="ARBA00023015"/>
    </source>
</evidence>
<dbReference type="PROSITE" id="PS00688">
    <property type="entry name" value="SIGMA54_INTERACT_3"/>
    <property type="match status" value="1"/>
</dbReference>
<evidence type="ECO:0000256" key="1">
    <source>
        <dbReference type="ARBA" id="ARBA00022741"/>
    </source>
</evidence>
<dbReference type="SUPFAM" id="SSF46689">
    <property type="entry name" value="Homeodomain-like"/>
    <property type="match status" value="1"/>
</dbReference>
<dbReference type="PROSITE" id="PS00676">
    <property type="entry name" value="SIGMA54_INTERACT_2"/>
    <property type="match status" value="1"/>
</dbReference>
<dbReference type="InterPro" id="IPR003593">
    <property type="entry name" value="AAA+_ATPase"/>
</dbReference>
<dbReference type="PROSITE" id="PS50045">
    <property type="entry name" value="SIGMA54_INTERACT_4"/>
    <property type="match status" value="1"/>
</dbReference>
<dbReference type="PANTHER" id="PTHR32071">
    <property type="entry name" value="TRANSCRIPTIONAL REGULATORY PROTEIN"/>
    <property type="match status" value="1"/>
</dbReference>
<dbReference type="Pfam" id="PF02954">
    <property type="entry name" value="HTH_8"/>
    <property type="match status" value="1"/>
</dbReference>
<dbReference type="InterPro" id="IPR025944">
    <property type="entry name" value="Sigma_54_int_dom_CS"/>
</dbReference>
<keyword evidence="2" id="KW-0067">ATP-binding</keyword>
<dbReference type="Gene3D" id="1.10.8.60">
    <property type="match status" value="1"/>
</dbReference>
<proteinExistence type="predicted"/>
<dbReference type="EMBL" id="JACCFH010000001">
    <property type="protein sequence ID" value="NYG34093.1"/>
    <property type="molecule type" value="Genomic_DNA"/>
</dbReference>
<gene>
    <name evidence="7" type="ORF">BDD16_003079</name>
</gene>
<dbReference type="Gene3D" id="1.10.10.60">
    <property type="entry name" value="Homeodomain-like"/>
    <property type="match status" value="1"/>
</dbReference>
<dbReference type="Pfam" id="PF25601">
    <property type="entry name" value="AAA_lid_14"/>
    <property type="match status" value="1"/>
</dbReference>
<sequence>MGISLLSTGQHAERVFDVVRSGFEDGGNDVVARSWRRCLDEYLLHPDRPRDLRSLDAQALEDRLQRMATLLDSARHEMSTLFQQLADQESAVVLTDTDGVILHMVAASAFAEEIAPMGLRPGVVWSETEAGTNGMGTCLAAACPVAVRREDHFYTQFTGLTCSAVPVYHPSGEMVAVLDVSSRSSLMQQHLLVLLGMTARMIENRLIDQCFRDAYPLHFHSRPEFVYTLHEGRLAVSDDGRILAANRSALFQLGLQSVAEIRARRVEDIFQTSQDDLLQRSNLSSFHPVVTYRAHASHRFFAVMRRPAQEAGTSQTSPPVIQVPGPGRVLSTRAAPVPRSSGAVATMGDPQLARNLAVARRVIARQTPVLLCGETGSGKEVFARAVHDGSPHADGAFVAINCASLPESLIESELFGYRAGAFTGAQRNGRRGKILQADGGTLFLDEIGDMPLELQARLLRVLEERQVTPLGAEETLSVNFQLLSASHRDLQELIAEGRFREDLYYRLAGVELRLPALRERTDRRELIRSLLVAEGGVEVALSAEAERLLMAHPWPGNVRQLRHVLRSACALADGDEVRPEHLPSLTRGATVGALPAPAAAETAPEMPAPILPASVAATAAAEEAATAEAVSRLNPILANERQVLIKLLEHHRWNVSNVAKALDVSRNTLYRKLHKLHIQISHAD</sequence>
<organism evidence="7 8">
    <name type="scientific">Sphaerotilus montanus</name>
    <dbReference type="NCBI Taxonomy" id="522889"/>
    <lineage>
        <taxon>Bacteria</taxon>
        <taxon>Pseudomonadati</taxon>
        <taxon>Pseudomonadota</taxon>
        <taxon>Betaproteobacteria</taxon>
        <taxon>Burkholderiales</taxon>
        <taxon>Sphaerotilaceae</taxon>
        <taxon>Sphaerotilus</taxon>
    </lineage>
</organism>
<evidence type="ECO:0000313" key="8">
    <source>
        <dbReference type="Proteomes" id="UP000518288"/>
    </source>
</evidence>
<dbReference type="InterPro" id="IPR002078">
    <property type="entry name" value="Sigma_54_int"/>
</dbReference>
<feature type="domain" description="Sigma-54 factor interaction" evidence="6">
    <location>
        <begin position="345"/>
        <end position="570"/>
    </location>
</feature>
<dbReference type="CDD" id="cd00009">
    <property type="entry name" value="AAA"/>
    <property type="match status" value="1"/>
</dbReference>
<dbReference type="Pfam" id="PF00158">
    <property type="entry name" value="Sigma54_activat"/>
    <property type="match status" value="1"/>
</dbReference>
<dbReference type="Gene3D" id="3.30.450.40">
    <property type="match status" value="1"/>
</dbReference>
<dbReference type="InterPro" id="IPR058031">
    <property type="entry name" value="AAA_lid_NorR"/>
</dbReference>
<dbReference type="Gene3D" id="3.40.50.300">
    <property type="entry name" value="P-loop containing nucleotide triphosphate hydrolases"/>
    <property type="match status" value="1"/>
</dbReference>
<dbReference type="GO" id="GO:0005524">
    <property type="term" value="F:ATP binding"/>
    <property type="evidence" value="ECO:0007669"/>
    <property type="project" value="UniProtKB-KW"/>
</dbReference>
<keyword evidence="1" id="KW-0547">Nucleotide-binding</keyword>
<dbReference type="SMART" id="SM00382">
    <property type="entry name" value="AAA"/>
    <property type="match status" value="1"/>
</dbReference>
<dbReference type="InterPro" id="IPR029016">
    <property type="entry name" value="GAF-like_dom_sf"/>
</dbReference>
<dbReference type="RefSeq" id="WP_179634784.1">
    <property type="nucleotide sequence ID" value="NZ_JACCFH010000001.1"/>
</dbReference>
<accession>A0A7Y9U6J4</accession>
<protein>
    <submittedName>
        <fullName evidence="7">Transcriptional regulator of acetoin/glycerol metabolism</fullName>
    </submittedName>
</protein>
<comment type="caution">
    <text evidence="7">The sequence shown here is derived from an EMBL/GenBank/DDBJ whole genome shotgun (WGS) entry which is preliminary data.</text>
</comment>
<evidence type="ECO:0000259" key="6">
    <source>
        <dbReference type="PROSITE" id="PS50045"/>
    </source>
</evidence>
<dbReference type="InterPro" id="IPR009057">
    <property type="entry name" value="Homeodomain-like_sf"/>
</dbReference>
<evidence type="ECO:0000256" key="2">
    <source>
        <dbReference type="ARBA" id="ARBA00022840"/>
    </source>
</evidence>
<keyword evidence="5" id="KW-0804">Transcription</keyword>
<dbReference type="PRINTS" id="PR01590">
    <property type="entry name" value="HTHFIS"/>
</dbReference>
<keyword evidence="3" id="KW-0805">Transcription regulation</keyword>
<dbReference type="Pfam" id="PF01590">
    <property type="entry name" value="GAF"/>
    <property type="match status" value="1"/>
</dbReference>
<dbReference type="FunFam" id="3.40.50.300:FF:000006">
    <property type="entry name" value="DNA-binding transcriptional regulator NtrC"/>
    <property type="match status" value="1"/>
</dbReference>
<dbReference type="AlphaFoldDB" id="A0A7Y9U6J4"/>
<dbReference type="PANTHER" id="PTHR32071:SF77">
    <property type="entry name" value="TRANSCRIPTIONAL REGULATORY PROTEIN"/>
    <property type="match status" value="1"/>
</dbReference>
<dbReference type="SUPFAM" id="SSF52540">
    <property type="entry name" value="P-loop containing nucleoside triphosphate hydrolases"/>
    <property type="match status" value="1"/>
</dbReference>
<evidence type="ECO:0000256" key="4">
    <source>
        <dbReference type="ARBA" id="ARBA00023125"/>
    </source>
</evidence>
<dbReference type="InterPro" id="IPR025662">
    <property type="entry name" value="Sigma_54_int_dom_ATP-bd_1"/>
</dbReference>
<reference evidence="7 8" key="1">
    <citation type="submission" date="2020-07" db="EMBL/GenBank/DDBJ databases">
        <title>Genomic Encyclopedia of Archaeal and Bacterial Type Strains, Phase II (KMG-II): from individual species to whole genera.</title>
        <authorList>
            <person name="Goeker M."/>
        </authorList>
    </citation>
    <scope>NUCLEOTIDE SEQUENCE [LARGE SCALE GENOMIC DNA]</scope>
    <source>
        <strain evidence="7 8">DSM 21226</strain>
    </source>
</reference>
<dbReference type="InterPro" id="IPR003018">
    <property type="entry name" value="GAF"/>
</dbReference>
<evidence type="ECO:0000256" key="5">
    <source>
        <dbReference type="ARBA" id="ARBA00023163"/>
    </source>
</evidence>
<dbReference type="GO" id="GO:0043565">
    <property type="term" value="F:sequence-specific DNA binding"/>
    <property type="evidence" value="ECO:0007669"/>
    <property type="project" value="InterPro"/>
</dbReference>
<dbReference type="SUPFAM" id="SSF55781">
    <property type="entry name" value="GAF domain-like"/>
    <property type="match status" value="1"/>
</dbReference>